<organism evidence="2 3">
    <name type="scientific">Siccirubricoccus deserti</name>
    <dbReference type="NCBI Taxonomy" id="2013562"/>
    <lineage>
        <taxon>Bacteria</taxon>
        <taxon>Pseudomonadati</taxon>
        <taxon>Pseudomonadota</taxon>
        <taxon>Alphaproteobacteria</taxon>
        <taxon>Acetobacterales</taxon>
        <taxon>Roseomonadaceae</taxon>
        <taxon>Siccirubricoccus</taxon>
    </lineage>
</organism>
<dbReference type="Proteomes" id="UP000600101">
    <property type="component" value="Unassembled WGS sequence"/>
</dbReference>
<sequence length="358" mass="37539">MSEATRVTQFAAEELDAGGGSVDFTQVAAEELDGGGGSVDFTQVAAEELDGGGGSVNVTQLVLEVLAEDVFPARLTQFRTEALVASSMAGDAAATTCDLWRIRRRDATVLRFAALDRDVVYGGEVYSAAAPFEATASESNRTLAAGQMEVAGILSSPALSAADLLNGLYDDADYTVMLVDWADPGRGVEVKRAGRIGTVKAGETQFSAELFDDARRLDTPVLDVVSPECRVVLGSARCGIVLATWTRTATVTSVDGALQFTGAGFTEAAGWATYGRVTMTSGANAGAVRDVRIHGAGGVVGVWEPWFQPIAVGDSFSITAGCDKRLATCRDRFANVPNFRGFPSVPGTDALIRYPDAR</sequence>
<dbReference type="Pfam" id="PF09931">
    <property type="entry name" value="Phage_phiJL001_Gp84_N"/>
    <property type="match status" value="1"/>
</dbReference>
<proteinExistence type="predicted"/>
<feature type="domain" description="Bacteriophage phiJL001 Gp84 C-terminal" evidence="1">
    <location>
        <begin position="270"/>
        <end position="349"/>
    </location>
</feature>
<dbReference type="AlphaFoldDB" id="A0A9X0UGK1"/>
<dbReference type="Pfam" id="PF09356">
    <property type="entry name" value="Phage_BR0599"/>
    <property type="match status" value="1"/>
</dbReference>
<evidence type="ECO:0000313" key="2">
    <source>
        <dbReference type="EMBL" id="MBC4019018.1"/>
    </source>
</evidence>
<evidence type="ECO:0000259" key="1">
    <source>
        <dbReference type="Pfam" id="PF09356"/>
    </source>
</evidence>
<evidence type="ECO:0000313" key="3">
    <source>
        <dbReference type="Proteomes" id="UP000600101"/>
    </source>
</evidence>
<comment type="caution">
    <text evidence="2">The sequence shown here is derived from an EMBL/GenBank/DDBJ whole genome shotgun (WGS) entry which is preliminary data.</text>
</comment>
<dbReference type="NCBIfam" id="TIGR02218">
    <property type="entry name" value="phg_TIGR02218"/>
    <property type="match status" value="1"/>
</dbReference>
<gene>
    <name evidence="2" type="ORF">H7965_27650</name>
</gene>
<dbReference type="InterPro" id="IPR011928">
    <property type="entry name" value="Phage_phiJL001_Gp84"/>
</dbReference>
<name>A0A9X0UGK1_9PROT</name>
<dbReference type="RefSeq" id="WP_186773753.1">
    <property type="nucleotide sequence ID" value="NZ_JACOMF010000107.1"/>
</dbReference>
<dbReference type="EMBL" id="JACOMF010000107">
    <property type="protein sequence ID" value="MBC4019018.1"/>
    <property type="molecule type" value="Genomic_DNA"/>
</dbReference>
<keyword evidence="3" id="KW-1185">Reference proteome</keyword>
<accession>A0A9X0UGK1</accession>
<reference evidence="2" key="1">
    <citation type="submission" date="2020-08" db="EMBL/GenBank/DDBJ databases">
        <authorList>
            <person name="Hu Y."/>
            <person name="Nguyen S.V."/>
            <person name="Li F."/>
            <person name="Fanning S."/>
        </authorList>
    </citation>
    <scope>NUCLEOTIDE SEQUENCE</scope>
    <source>
        <strain evidence="2">SYSU D8009</strain>
    </source>
</reference>
<protein>
    <submittedName>
        <fullName evidence="2">DUF2163 domain-containing protein</fullName>
    </submittedName>
</protein>
<dbReference type="InterPro" id="IPR018964">
    <property type="entry name" value="Phage_phiJL001_Gp84_C"/>
</dbReference>